<dbReference type="Pfam" id="PF19580">
    <property type="entry name" value="Exo_endo_phos_3"/>
    <property type="match status" value="1"/>
</dbReference>
<sequence>MSRKKVMGTKNKSKNLGINELYNFMDEFFKKGLGTLAYRDSWNLFGQILLSAAWLKKDYDSFQYYKAGIFNKRFLQTPSGAYKDYPFRSFANGSYTGGYSDHFPVYVCLIRKVRK</sequence>
<name>A0A4Q0P4E5_9FLAO</name>
<evidence type="ECO:0000259" key="1">
    <source>
        <dbReference type="Pfam" id="PF19580"/>
    </source>
</evidence>
<evidence type="ECO:0000313" key="3">
    <source>
        <dbReference type="Proteomes" id="UP000289859"/>
    </source>
</evidence>
<accession>A0A4Q0P4E5</accession>
<protein>
    <recommendedName>
        <fullName evidence="1">Endonuclease/exonuclease/phosphatase domain-containing protein</fullName>
    </recommendedName>
</protein>
<organism evidence="2 3">
    <name type="scientific">Leeuwenhoekiella polynyae</name>
    <dbReference type="NCBI Taxonomy" id="1550906"/>
    <lineage>
        <taxon>Bacteria</taxon>
        <taxon>Pseudomonadati</taxon>
        <taxon>Bacteroidota</taxon>
        <taxon>Flavobacteriia</taxon>
        <taxon>Flavobacteriales</taxon>
        <taxon>Flavobacteriaceae</taxon>
        <taxon>Leeuwenhoekiella</taxon>
    </lineage>
</organism>
<dbReference type="AlphaFoldDB" id="A0A4Q0P4E5"/>
<dbReference type="InterPro" id="IPR005135">
    <property type="entry name" value="Endo/exonuclease/phosphatase"/>
</dbReference>
<dbReference type="EMBL" id="QOVK01000009">
    <property type="protein sequence ID" value="RXG20906.1"/>
    <property type="molecule type" value="Genomic_DNA"/>
</dbReference>
<reference evidence="2 3" key="1">
    <citation type="submission" date="2018-07" db="EMBL/GenBank/DDBJ databases">
        <title>Leeuwenhoekiella genomics.</title>
        <authorList>
            <person name="Tahon G."/>
            <person name="Willems A."/>
        </authorList>
    </citation>
    <scope>NUCLEOTIDE SEQUENCE [LARGE SCALE GENOMIC DNA]</scope>
    <source>
        <strain evidence="2 3">LMG 29608</strain>
    </source>
</reference>
<dbReference type="Proteomes" id="UP000289859">
    <property type="component" value="Unassembled WGS sequence"/>
</dbReference>
<dbReference type="GO" id="GO:0003824">
    <property type="term" value="F:catalytic activity"/>
    <property type="evidence" value="ECO:0007669"/>
    <property type="project" value="InterPro"/>
</dbReference>
<comment type="caution">
    <text evidence="2">The sequence shown here is derived from an EMBL/GenBank/DDBJ whole genome shotgun (WGS) entry which is preliminary data.</text>
</comment>
<proteinExistence type="predicted"/>
<evidence type="ECO:0000313" key="2">
    <source>
        <dbReference type="EMBL" id="RXG20906.1"/>
    </source>
</evidence>
<gene>
    <name evidence="2" type="ORF">DSM02_2277</name>
</gene>
<feature type="domain" description="Endonuclease/exonuclease/phosphatase" evidence="1">
    <location>
        <begin position="3"/>
        <end position="109"/>
    </location>
</feature>
<keyword evidence="3" id="KW-1185">Reference proteome</keyword>
<dbReference type="RefSeq" id="WP_205875138.1">
    <property type="nucleotide sequence ID" value="NZ_JBHUOO010000007.1"/>
</dbReference>